<accession>A0A559JMD3</accession>
<comment type="caution">
    <text evidence="1">The sequence shown here is derived from an EMBL/GenBank/DDBJ whole genome shotgun (WGS) entry which is preliminary data.</text>
</comment>
<dbReference type="EMBL" id="VNJI01000072">
    <property type="protein sequence ID" value="TVY01026.1"/>
    <property type="molecule type" value="Genomic_DNA"/>
</dbReference>
<keyword evidence="2" id="KW-1185">Reference proteome</keyword>
<organism evidence="1 2">
    <name type="scientific">Paenibacillus cremeus</name>
    <dbReference type="NCBI Taxonomy" id="2163881"/>
    <lineage>
        <taxon>Bacteria</taxon>
        <taxon>Bacillati</taxon>
        <taxon>Bacillota</taxon>
        <taxon>Bacilli</taxon>
        <taxon>Bacillales</taxon>
        <taxon>Paenibacillaceae</taxon>
        <taxon>Paenibacillus</taxon>
    </lineage>
</organism>
<dbReference type="Proteomes" id="UP000317036">
    <property type="component" value="Unassembled WGS sequence"/>
</dbReference>
<gene>
    <name evidence="1" type="ORF">FPZ49_32765</name>
</gene>
<evidence type="ECO:0000313" key="1">
    <source>
        <dbReference type="EMBL" id="TVY01026.1"/>
    </source>
</evidence>
<name>A0A559JMD3_9BACL</name>
<dbReference type="AlphaFoldDB" id="A0A559JMD3"/>
<reference evidence="1 2" key="1">
    <citation type="submission" date="2019-07" db="EMBL/GenBank/DDBJ databases">
        <authorList>
            <person name="Kim J."/>
        </authorList>
    </citation>
    <scope>NUCLEOTIDE SEQUENCE [LARGE SCALE GENOMIC DNA]</scope>
    <source>
        <strain evidence="1 2">JC52</strain>
    </source>
</reference>
<protein>
    <submittedName>
        <fullName evidence="1">Uncharacterized protein</fullName>
    </submittedName>
</protein>
<sequence length="60" mass="7062">MEDNTKCLKEIIDESCQLEDEDCFDEDEAFGIYRERNKPNYTLMAKAFMSLYKKAEAVDL</sequence>
<dbReference type="RefSeq" id="WP_144854503.1">
    <property type="nucleotide sequence ID" value="NZ_VNJI01000072.1"/>
</dbReference>
<evidence type="ECO:0000313" key="2">
    <source>
        <dbReference type="Proteomes" id="UP000317036"/>
    </source>
</evidence>
<proteinExistence type="predicted"/>